<keyword evidence="4" id="KW-1185">Reference proteome</keyword>
<evidence type="ECO:0000256" key="1">
    <source>
        <dbReference type="SAM" id="MobiDB-lite"/>
    </source>
</evidence>
<gene>
    <name evidence="3" type="ORF">QEZ40_000285</name>
</gene>
<dbReference type="Pfam" id="PF03771">
    <property type="entry name" value="SPDY"/>
    <property type="match status" value="2"/>
</dbReference>
<feature type="domain" description="DUF317" evidence="2">
    <location>
        <begin position="136"/>
        <end position="197"/>
    </location>
</feature>
<protein>
    <submittedName>
        <fullName evidence="3">DUF317 domain-containing protein</fullName>
    </submittedName>
</protein>
<evidence type="ECO:0000313" key="4">
    <source>
        <dbReference type="Proteomes" id="UP001223390"/>
    </source>
</evidence>
<reference evidence="3 4" key="1">
    <citation type="submission" date="2023-05" db="EMBL/GenBank/DDBJ databases">
        <title>Sequencing and Assembly of Streptomyces sp. NP73.</title>
        <authorList>
            <person name="Konwar A.N."/>
            <person name="Saikia K."/>
            <person name="Thakur D."/>
        </authorList>
    </citation>
    <scope>NUCLEOTIDE SEQUENCE [LARGE SCALE GENOMIC DNA]</scope>
    <source>
        <strain evidence="3 4">NP73</strain>
    </source>
</reference>
<accession>A0ABT7GLP8</accession>
<evidence type="ECO:0000259" key="2">
    <source>
        <dbReference type="Pfam" id="PF03771"/>
    </source>
</evidence>
<sequence>MSGAEKPPVLAQVLPRYLAGGGDPRWVTAPLQKAFRWQPSHIPLSPVVRLTRRDRQAELLLSPDPDEHWWTLRHTGSSTEKAWTMRFGARTPAEIVAAATDTLTLTLRPADSPADPMQVLEHAEWKHSVLDHQISSPDGFVSVSRHPLGALHIEVTAHDGPWACEPTARPAWRAYFSDHTPPHLAAAVLAGMVSTEPLLRDEKAMAPFLRYSVRTARERVPAHQAESALWDRVDRLVAHRTGTPLPPQPPSGSLPRRTR</sequence>
<organism evidence="3 4">
    <name type="scientific">Streptomyces katrae</name>
    <dbReference type="NCBI Taxonomy" id="68223"/>
    <lineage>
        <taxon>Bacteria</taxon>
        <taxon>Bacillati</taxon>
        <taxon>Actinomycetota</taxon>
        <taxon>Actinomycetes</taxon>
        <taxon>Kitasatosporales</taxon>
        <taxon>Streptomycetaceae</taxon>
        <taxon>Streptomyces</taxon>
    </lineage>
</organism>
<comment type="caution">
    <text evidence="3">The sequence shown here is derived from an EMBL/GenBank/DDBJ whole genome shotgun (WGS) entry which is preliminary data.</text>
</comment>
<proteinExistence type="predicted"/>
<feature type="region of interest" description="Disordered" evidence="1">
    <location>
        <begin position="240"/>
        <end position="259"/>
    </location>
</feature>
<dbReference type="InterPro" id="IPR005523">
    <property type="entry name" value="DUF317_SPDY"/>
</dbReference>
<name>A0ABT7GLP8_9ACTN</name>
<dbReference type="Proteomes" id="UP001223390">
    <property type="component" value="Unassembled WGS sequence"/>
</dbReference>
<feature type="domain" description="DUF317" evidence="2">
    <location>
        <begin position="53"/>
        <end position="107"/>
    </location>
</feature>
<dbReference type="RefSeq" id="WP_285340292.1">
    <property type="nucleotide sequence ID" value="NZ_JASITI010000001.1"/>
</dbReference>
<evidence type="ECO:0000313" key="3">
    <source>
        <dbReference type="EMBL" id="MDK9494413.1"/>
    </source>
</evidence>
<dbReference type="EMBL" id="JASITI010000001">
    <property type="protein sequence ID" value="MDK9494413.1"/>
    <property type="molecule type" value="Genomic_DNA"/>
</dbReference>